<gene>
    <name evidence="3" type="ORF">FHX49_002185</name>
</gene>
<dbReference type="InterPro" id="IPR036388">
    <property type="entry name" value="WH-like_DNA-bd_sf"/>
</dbReference>
<dbReference type="InterPro" id="IPR052526">
    <property type="entry name" value="HTH-type_Bedaq_tolerance"/>
</dbReference>
<name>A0A7W4V4A7_9MICO</name>
<organism evidence="3 4">
    <name type="scientific">Microbacterium endophyticum</name>
    <dbReference type="NCBI Taxonomy" id="1526412"/>
    <lineage>
        <taxon>Bacteria</taxon>
        <taxon>Bacillati</taxon>
        <taxon>Actinomycetota</taxon>
        <taxon>Actinomycetes</taxon>
        <taxon>Micrococcales</taxon>
        <taxon>Microbacteriaceae</taxon>
        <taxon>Microbacterium</taxon>
    </lineage>
</organism>
<evidence type="ECO:0000256" key="1">
    <source>
        <dbReference type="SAM" id="MobiDB-lite"/>
    </source>
</evidence>
<accession>A0A7W4V4A7</accession>
<dbReference type="InterPro" id="IPR000835">
    <property type="entry name" value="HTH_MarR-typ"/>
</dbReference>
<keyword evidence="4" id="KW-1185">Reference proteome</keyword>
<dbReference type="InterPro" id="IPR036390">
    <property type="entry name" value="WH_DNA-bd_sf"/>
</dbReference>
<dbReference type="InterPro" id="IPR011991">
    <property type="entry name" value="ArsR-like_HTH"/>
</dbReference>
<protein>
    <submittedName>
        <fullName evidence="3">DNA-binding MarR family transcriptional regulator</fullName>
    </submittedName>
</protein>
<dbReference type="PRINTS" id="PR00598">
    <property type="entry name" value="HTHMARR"/>
</dbReference>
<dbReference type="GO" id="GO:0003700">
    <property type="term" value="F:DNA-binding transcription factor activity"/>
    <property type="evidence" value="ECO:0007669"/>
    <property type="project" value="InterPro"/>
</dbReference>
<dbReference type="PANTHER" id="PTHR39515">
    <property type="entry name" value="CONSERVED PROTEIN"/>
    <property type="match status" value="1"/>
</dbReference>
<dbReference type="Pfam" id="PF12802">
    <property type="entry name" value="MarR_2"/>
    <property type="match status" value="1"/>
</dbReference>
<dbReference type="RefSeq" id="WP_241246170.1">
    <property type="nucleotide sequence ID" value="NZ_CP049255.1"/>
</dbReference>
<sequence length="166" mass="18110">MTTDPAAPDPRTQAVRVLEAEMGELIVRFRTVIREAAERFSPGMHPGAYKMFTMIARRGPLTSSALAERSGIDKGLLSRTVRQLEDLGLIERTPDPDDGRSSLLSASPEGRARLEATRGTRSSHLAESLDTWSVENIQKLAVLLHALSTGEEPAAFEDLATPSEEQ</sequence>
<dbReference type="SUPFAM" id="SSF46785">
    <property type="entry name" value="Winged helix' DNA-binding domain"/>
    <property type="match status" value="1"/>
</dbReference>
<proteinExistence type="predicted"/>
<dbReference type="GO" id="GO:0003677">
    <property type="term" value="F:DNA binding"/>
    <property type="evidence" value="ECO:0007669"/>
    <property type="project" value="UniProtKB-KW"/>
</dbReference>
<dbReference type="SMART" id="SM00347">
    <property type="entry name" value="HTH_MARR"/>
    <property type="match status" value="1"/>
</dbReference>
<evidence type="ECO:0000259" key="2">
    <source>
        <dbReference type="PROSITE" id="PS50995"/>
    </source>
</evidence>
<evidence type="ECO:0000313" key="3">
    <source>
        <dbReference type="EMBL" id="MBB2976606.1"/>
    </source>
</evidence>
<dbReference type="Proteomes" id="UP000529310">
    <property type="component" value="Unassembled WGS sequence"/>
</dbReference>
<dbReference type="Gene3D" id="1.10.10.10">
    <property type="entry name" value="Winged helix-like DNA-binding domain superfamily/Winged helix DNA-binding domain"/>
    <property type="match status" value="1"/>
</dbReference>
<dbReference type="PANTHER" id="PTHR39515:SF2">
    <property type="entry name" value="HTH-TYPE TRANSCRIPTIONAL REGULATOR RV0880"/>
    <property type="match status" value="1"/>
</dbReference>
<feature type="region of interest" description="Disordered" evidence="1">
    <location>
        <begin position="88"/>
        <end position="120"/>
    </location>
</feature>
<comment type="caution">
    <text evidence="3">The sequence shown here is derived from an EMBL/GenBank/DDBJ whole genome shotgun (WGS) entry which is preliminary data.</text>
</comment>
<dbReference type="CDD" id="cd00090">
    <property type="entry name" value="HTH_ARSR"/>
    <property type="match status" value="1"/>
</dbReference>
<dbReference type="AlphaFoldDB" id="A0A7W4V4A7"/>
<evidence type="ECO:0000313" key="4">
    <source>
        <dbReference type="Proteomes" id="UP000529310"/>
    </source>
</evidence>
<dbReference type="PROSITE" id="PS50995">
    <property type="entry name" value="HTH_MARR_2"/>
    <property type="match status" value="1"/>
</dbReference>
<feature type="domain" description="HTH marR-type" evidence="2">
    <location>
        <begin position="19"/>
        <end position="149"/>
    </location>
</feature>
<keyword evidence="3" id="KW-0238">DNA-binding</keyword>
<dbReference type="EMBL" id="JACHWQ010000007">
    <property type="protein sequence ID" value="MBB2976606.1"/>
    <property type="molecule type" value="Genomic_DNA"/>
</dbReference>
<reference evidence="3 4" key="1">
    <citation type="submission" date="2020-08" db="EMBL/GenBank/DDBJ databases">
        <title>Sequencing the genomes of 1000 actinobacteria strains.</title>
        <authorList>
            <person name="Klenk H.-P."/>
        </authorList>
    </citation>
    <scope>NUCLEOTIDE SEQUENCE [LARGE SCALE GENOMIC DNA]</scope>
    <source>
        <strain evidence="3 4">DSM 27099</strain>
    </source>
</reference>